<dbReference type="EMBL" id="BGZK01000834">
    <property type="protein sequence ID" value="GBP62186.1"/>
    <property type="molecule type" value="Genomic_DNA"/>
</dbReference>
<dbReference type="InterPro" id="IPR013087">
    <property type="entry name" value="Znf_C2H2_type"/>
</dbReference>
<evidence type="ECO:0000259" key="2">
    <source>
        <dbReference type="PROSITE" id="PS50157"/>
    </source>
</evidence>
<evidence type="ECO:0000256" key="1">
    <source>
        <dbReference type="PROSITE-ProRule" id="PRU00042"/>
    </source>
</evidence>
<accession>A0A4C1XE85</accession>
<feature type="domain" description="C2H2-type" evidence="2">
    <location>
        <begin position="81"/>
        <end position="109"/>
    </location>
</feature>
<gene>
    <name evidence="3" type="ORF">EVAR_42503_1</name>
</gene>
<evidence type="ECO:0000313" key="4">
    <source>
        <dbReference type="Proteomes" id="UP000299102"/>
    </source>
</evidence>
<evidence type="ECO:0000313" key="3">
    <source>
        <dbReference type="EMBL" id="GBP62186.1"/>
    </source>
</evidence>
<name>A0A4C1XE85_EUMVA</name>
<organism evidence="3 4">
    <name type="scientific">Eumeta variegata</name>
    <name type="common">Bagworm moth</name>
    <name type="synonym">Eumeta japonica</name>
    <dbReference type="NCBI Taxonomy" id="151549"/>
    <lineage>
        <taxon>Eukaryota</taxon>
        <taxon>Metazoa</taxon>
        <taxon>Ecdysozoa</taxon>
        <taxon>Arthropoda</taxon>
        <taxon>Hexapoda</taxon>
        <taxon>Insecta</taxon>
        <taxon>Pterygota</taxon>
        <taxon>Neoptera</taxon>
        <taxon>Endopterygota</taxon>
        <taxon>Lepidoptera</taxon>
        <taxon>Glossata</taxon>
        <taxon>Ditrysia</taxon>
        <taxon>Tineoidea</taxon>
        <taxon>Psychidae</taxon>
        <taxon>Oiketicinae</taxon>
        <taxon>Eumeta</taxon>
    </lineage>
</organism>
<dbReference type="PANTHER" id="PTHR21385">
    <property type="entry name" value="ZINC FINGER PROTEIN-RELATED"/>
    <property type="match status" value="1"/>
</dbReference>
<keyword evidence="1" id="KW-0862">Zinc</keyword>
<dbReference type="Proteomes" id="UP000299102">
    <property type="component" value="Unassembled WGS sequence"/>
</dbReference>
<dbReference type="GO" id="GO:0008270">
    <property type="term" value="F:zinc ion binding"/>
    <property type="evidence" value="ECO:0007669"/>
    <property type="project" value="UniProtKB-KW"/>
</dbReference>
<proteinExistence type="predicted"/>
<dbReference type="AlphaFoldDB" id="A0A4C1XE85"/>
<dbReference type="PROSITE" id="PS50157">
    <property type="entry name" value="ZINC_FINGER_C2H2_2"/>
    <property type="match status" value="1"/>
</dbReference>
<protein>
    <recommendedName>
        <fullName evidence="2">C2H2-type domain-containing protein</fullName>
    </recommendedName>
</protein>
<reference evidence="3 4" key="1">
    <citation type="journal article" date="2019" name="Commun. Biol.">
        <title>The bagworm genome reveals a unique fibroin gene that provides high tensile strength.</title>
        <authorList>
            <person name="Kono N."/>
            <person name="Nakamura H."/>
            <person name="Ohtoshi R."/>
            <person name="Tomita M."/>
            <person name="Numata K."/>
            <person name="Arakawa K."/>
        </authorList>
    </citation>
    <scope>NUCLEOTIDE SEQUENCE [LARGE SCALE GENOMIC DNA]</scope>
</reference>
<sequence length="118" mass="13767">MRPSSAASASDRVHDIEIPLNDVDFYLNVHPDFGLDSDILETIRHSKWPKVKLPMECPFHPARDIFAPQHAAKLQHRPSQWTCAFCGKSFYEERYLDQHFDTRHRNQINKVYTSSTLV</sequence>
<dbReference type="OrthoDB" id="4507at2759"/>
<dbReference type="PANTHER" id="PTHR21385:SF0">
    <property type="entry name" value="RE51073P"/>
    <property type="match status" value="1"/>
</dbReference>
<keyword evidence="1" id="KW-0863">Zinc-finger</keyword>
<keyword evidence="1" id="KW-0479">Metal-binding</keyword>
<dbReference type="PROSITE" id="PS00028">
    <property type="entry name" value="ZINC_FINGER_C2H2_1"/>
    <property type="match status" value="1"/>
</dbReference>
<comment type="caution">
    <text evidence="3">The sequence shown here is derived from an EMBL/GenBank/DDBJ whole genome shotgun (WGS) entry which is preliminary data.</text>
</comment>
<keyword evidence="4" id="KW-1185">Reference proteome</keyword>